<accession>A0A1I4CCX8</accession>
<dbReference type="InterPro" id="IPR003594">
    <property type="entry name" value="HATPase_dom"/>
</dbReference>
<dbReference type="OrthoDB" id="159434at2"/>
<keyword evidence="3" id="KW-1185">Reference proteome</keyword>
<feature type="domain" description="Histidine kinase/HSP90-like ATPase" evidence="1">
    <location>
        <begin position="4"/>
        <end position="87"/>
    </location>
</feature>
<reference evidence="2 3" key="1">
    <citation type="submission" date="2016-10" db="EMBL/GenBank/DDBJ databases">
        <authorList>
            <person name="de Groot N.N."/>
        </authorList>
    </citation>
    <scope>NUCLEOTIDE SEQUENCE [LARGE SCALE GENOMIC DNA]</scope>
    <source>
        <strain evidence="2 3">DSM 45317</strain>
    </source>
</reference>
<evidence type="ECO:0000313" key="2">
    <source>
        <dbReference type="EMBL" id="SFK77871.1"/>
    </source>
</evidence>
<dbReference type="Proteomes" id="UP000199152">
    <property type="component" value="Unassembled WGS sequence"/>
</dbReference>
<keyword evidence="2" id="KW-0808">Transferase</keyword>
<dbReference type="AlphaFoldDB" id="A0A1I4CCX8"/>
<keyword evidence="2" id="KW-0418">Kinase</keyword>
<organism evidence="2 3">
    <name type="scientific">Geodermatophilus ruber</name>
    <dbReference type="NCBI Taxonomy" id="504800"/>
    <lineage>
        <taxon>Bacteria</taxon>
        <taxon>Bacillati</taxon>
        <taxon>Actinomycetota</taxon>
        <taxon>Actinomycetes</taxon>
        <taxon>Geodermatophilales</taxon>
        <taxon>Geodermatophilaceae</taxon>
        <taxon>Geodermatophilus</taxon>
    </lineage>
</organism>
<sequence length="103" mass="11508">MRFEIAVTEIAGNTIQHAADGAPIEFHLSLRARPGVLGATFRDRGRRADVDLDAARLPEDLAESEWGLALVLAAADRLVYRREGEVNHWQIVRNRHDRPQADG</sequence>
<gene>
    <name evidence="2" type="ORF">SAMN04488085_103410</name>
</gene>
<evidence type="ECO:0000259" key="1">
    <source>
        <dbReference type="Pfam" id="PF13581"/>
    </source>
</evidence>
<dbReference type="GO" id="GO:0016301">
    <property type="term" value="F:kinase activity"/>
    <property type="evidence" value="ECO:0007669"/>
    <property type="project" value="UniProtKB-KW"/>
</dbReference>
<name>A0A1I4CCX8_9ACTN</name>
<protein>
    <submittedName>
        <fullName evidence="2">Serine/threonine-protein kinase RsbW</fullName>
    </submittedName>
</protein>
<dbReference type="EMBL" id="FOSW01000003">
    <property type="protein sequence ID" value="SFK77871.1"/>
    <property type="molecule type" value="Genomic_DNA"/>
</dbReference>
<evidence type="ECO:0000313" key="3">
    <source>
        <dbReference type="Proteomes" id="UP000199152"/>
    </source>
</evidence>
<proteinExistence type="predicted"/>
<dbReference type="STRING" id="504800.SAMN04488085_103410"/>
<dbReference type="Pfam" id="PF13581">
    <property type="entry name" value="HATPase_c_2"/>
    <property type="match status" value="1"/>
</dbReference>
<dbReference type="InterPro" id="IPR036890">
    <property type="entry name" value="HATPase_C_sf"/>
</dbReference>
<dbReference type="CDD" id="cd16936">
    <property type="entry name" value="HATPase_RsbW-like"/>
    <property type="match status" value="1"/>
</dbReference>
<dbReference type="InParanoid" id="A0A1I4CCX8"/>
<dbReference type="Gene3D" id="3.30.565.10">
    <property type="entry name" value="Histidine kinase-like ATPase, C-terminal domain"/>
    <property type="match status" value="1"/>
</dbReference>